<dbReference type="EMBL" id="BKCJ011153781">
    <property type="protein sequence ID" value="GFC95319.1"/>
    <property type="molecule type" value="Genomic_DNA"/>
</dbReference>
<feature type="region of interest" description="Disordered" evidence="1">
    <location>
        <begin position="58"/>
        <end position="182"/>
    </location>
</feature>
<evidence type="ECO:0000313" key="3">
    <source>
        <dbReference type="EMBL" id="GFC95319.1"/>
    </source>
</evidence>
<feature type="compositionally biased region" description="Gly residues" evidence="1">
    <location>
        <begin position="170"/>
        <end position="182"/>
    </location>
</feature>
<feature type="compositionally biased region" description="Basic and acidic residues" evidence="1">
    <location>
        <begin position="94"/>
        <end position="109"/>
    </location>
</feature>
<comment type="caution">
    <text evidence="3">The sequence shown here is derived from an EMBL/GenBank/DDBJ whole genome shotgun (WGS) entry which is preliminary data.</text>
</comment>
<evidence type="ECO:0000256" key="1">
    <source>
        <dbReference type="SAM" id="MobiDB-lite"/>
    </source>
</evidence>
<dbReference type="Pfam" id="PF17432">
    <property type="entry name" value="DUF3458_C"/>
    <property type="match status" value="1"/>
</dbReference>
<accession>A0A699SCD5</accession>
<sequence length="182" mass="20073">MVAEMLSLPGEAYLTEISEVADVDAIHAAREFAHCVRGRVRALRSPRAAEHCAVLPDADRQARSTDGGHRAVRQRRQHDRAPDRAGRAGQLAVRRREGQRAGGVRRELQGQRVGHGSVVQRSGRQHLARWPGPRESPDATPRVYPEEPEQGACTDRRLRRAEPDQLSRGGWFGLSLPGGPGH</sequence>
<name>A0A699SCD5_TANCI</name>
<dbReference type="InterPro" id="IPR024601">
    <property type="entry name" value="Peptidase_M1_pepN_C"/>
</dbReference>
<dbReference type="AlphaFoldDB" id="A0A699SCD5"/>
<feature type="domain" description="Peptidase M1 alanyl aminopeptidase C-terminal" evidence="2">
    <location>
        <begin position="1"/>
        <end position="35"/>
    </location>
</feature>
<gene>
    <name evidence="3" type="ORF">Tci_867289</name>
</gene>
<feature type="compositionally biased region" description="Basic and acidic residues" evidence="1">
    <location>
        <begin position="58"/>
        <end position="69"/>
    </location>
</feature>
<organism evidence="3">
    <name type="scientific">Tanacetum cinerariifolium</name>
    <name type="common">Dalmatian daisy</name>
    <name type="synonym">Chrysanthemum cinerariifolium</name>
    <dbReference type="NCBI Taxonomy" id="118510"/>
    <lineage>
        <taxon>Eukaryota</taxon>
        <taxon>Viridiplantae</taxon>
        <taxon>Streptophyta</taxon>
        <taxon>Embryophyta</taxon>
        <taxon>Tracheophyta</taxon>
        <taxon>Spermatophyta</taxon>
        <taxon>Magnoliopsida</taxon>
        <taxon>eudicotyledons</taxon>
        <taxon>Gunneridae</taxon>
        <taxon>Pentapetalae</taxon>
        <taxon>asterids</taxon>
        <taxon>campanulids</taxon>
        <taxon>Asterales</taxon>
        <taxon>Asteraceae</taxon>
        <taxon>Asteroideae</taxon>
        <taxon>Anthemideae</taxon>
        <taxon>Anthemidinae</taxon>
        <taxon>Tanacetum</taxon>
    </lineage>
</organism>
<feature type="compositionally biased region" description="Basic and acidic residues" evidence="1">
    <location>
        <begin position="154"/>
        <end position="165"/>
    </location>
</feature>
<protein>
    <recommendedName>
        <fullName evidence="2">Peptidase M1 alanyl aminopeptidase C-terminal domain-containing protein</fullName>
    </recommendedName>
</protein>
<evidence type="ECO:0000259" key="2">
    <source>
        <dbReference type="Pfam" id="PF17432"/>
    </source>
</evidence>
<proteinExistence type="predicted"/>
<reference evidence="3" key="1">
    <citation type="journal article" date="2019" name="Sci. Rep.">
        <title>Draft genome of Tanacetum cinerariifolium, the natural source of mosquito coil.</title>
        <authorList>
            <person name="Yamashiro T."/>
            <person name="Shiraishi A."/>
            <person name="Satake H."/>
            <person name="Nakayama K."/>
        </authorList>
    </citation>
    <scope>NUCLEOTIDE SEQUENCE</scope>
</reference>